<feature type="transmembrane region" description="Helical" evidence="1">
    <location>
        <begin position="256"/>
        <end position="277"/>
    </location>
</feature>
<dbReference type="Pfam" id="PF13367">
    <property type="entry name" value="PrsW-protease"/>
    <property type="match status" value="1"/>
</dbReference>
<accession>A0ABW2AQV6</accession>
<proteinExistence type="predicted"/>
<dbReference type="InterPro" id="IPR026898">
    <property type="entry name" value="PrsW"/>
</dbReference>
<feature type="transmembrane region" description="Helical" evidence="1">
    <location>
        <begin position="85"/>
        <end position="104"/>
    </location>
</feature>
<feature type="transmembrane region" description="Helical" evidence="1">
    <location>
        <begin position="227"/>
        <end position="244"/>
    </location>
</feature>
<keyword evidence="2" id="KW-0482">Metalloprotease</keyword>
<feature type="transmembrane region" description="Helical" evidence="1">
    <location>
        <begin position="197"/>
        <end position="220"/>
    </location>
</feature>
<name>A0ABW2AQV6_9MICO</name>
<keyword evidence="1" id="KW-0812">Transmembrane</keyword>
<keyword evidence="3" id="KW-1185">Reference proteome</keyword>
<keyword evidence="2" id="KW-0645">Protease</keyword>
<protein>
    <submittedName>
        <fullName evidence="2">PrsW family intramembrane metalloprotease</fullName>
    </submittedName>
</protein>
<dbReference type="RefSeq" id="WP_377820957.1">
    <property type="nucleotide sequence ID" value="NZ_JBHSWJ010000002.1"/>
</dbReference>
<dbReference type="PANTHER" id="PTHR36844">
    <property type="entry name" value="PROTEASE PRSW"/>
    <property type="match status" value="1"/>
</dbReference>
<keyword evidence="2" id="KW-0378">Hydrolase</keyword>
<evidence type="ECO:0000256" key="1">
    <source>
        <dbReference type="SAM" id="Phobius"/>
    </source>
</evidence>
<gene>
    <name evidence="2" type="ORF">ACFQBT_05370</name>
</gene>
<organism evidence="2 3">
    <name type="scientific">Branchiibius cervicis</name>
    <dbReference type="NCBI Taxonomy" id="908252"/>
    <lineage>
        <taxon>Bacteria</taxon>
        <taxon>Bacillati</taxon>
        <taxon>Actinomycetota</taxon>
        <taxon>Actinomycetes</taxon>
        <taxon>Micrococcales</taxon>
        <taxon>Dermacoccaceae</taxon>
        <taxon>Branchiibius</taxon>
    </lineage>
</organism>
<reference evidence="3" key="1">
    <citation type="journal article" date="2019" name="Int. J. Syst. Evol. Microbiol.">
        <title>The Global Catalogue of Microorganisms (GCM) 10K type strain sequencing project: providing services to taxonomists for standard genome sequencing and annotation.</title>
        <authorList>
            <consortium name="The Broad Institute Genomics Platform"/>
            <consortium name="The Broad Institute Genome Sequencing Center for Infectious Disease"/>
            <person name="Wu L."/>
            <person name="Ma J."/>
        </authorList>
    </citation>
    <scope>NUCLEOTIDE SEQUENCE [LARGE SCALE GENOMIC DNA]</scope>
    <source>
        <strain evidence="3">NBRC 106593</strain>
    </source>
</reference>
<dbReference type="PANTHER" id="PTHR36844:SF1">
    <property type="entry name" value="PROTEASE PRSW"/>
    <property type="match status" value="1"/>
</dbReference>
<dbReference type="Proteomes" id="UP001596356">
    <property type="component" value="Unassembled WGS sequence"/>
</dbReference>
<feature type="transmembrane region" description="Helical" evidence="1">
    <location>
        <begin position="51"/>
        <end position="73"/>
    </location>
</feature>
<feature type="transmembrane region" description="Helical" evidence="1">
    <location>
        <begin position="24"/>
        <end position="45"/>
    </location>
</feature>
<evidence type="ECO:0000313" key="3">
    <source>
        <dbReference type="Proteomes" id="UP001596356"/>
    </source>
</evidence>
<feature type="transmembrane region" description="Helical" evidence="1">
    <location>
        <begin position="157"/>
        <end position="177"/>
    </location>
</feature>
<keyword evidence="1" id="KW-1133">Transmembrane helix</keyword>
<comment type="caution">
    <text evidence="2">The sequence shown here is derived from an EMBL/GenBank/DDBJ whole genome shotgun (WGS) entry which is preliminary data.</text>
</comment>
<sequence>MDHHLSDVLSPPASVRRNRLVRRILLWSLVAVLIGACGVTILSLINAQSGATATGLGILLSAVVVGIVVPAFLWVDRLEREPIHLLLFAFGWGACVATLGAAFLNDAGGYLLGATSDNNSAVAVFVAPVVEETLKGAPVLLIWLVARRELDGIVDGIVYAGLSAAGFAMVEDVIYLSNGYAEQGDAGLFHTFFVRVIMSPFVHPMFTICTGVGIGIAATARTWGPRIVAPLVGWLCAVGLHALWNAGAVLAESGWLAFYIFLQVPLFAGFIAILIAARHSEAHTIRVNLTPYVDQGWLSTPEVRMLSSVRERQYARAWAKSHGAEREMREFQDAASELAMHRARIERGATDARTVREERALLDLVTQRRQQFLGTALYRWPELVA</sequence>
<keyword evidence="1" id="KW-0472">Membrane</keyword>
<dbReference type="EMBL" id="JBHSWJ010000002">
    <property type="protein sequence ID" value="MFC6713304.1"/>
    <property type="molecule type" value="Genomic_DNA"/>
</dbReference>
<dbReference type="GO" id="GO:0008237">
    <property type="term" value="F:metallopeptidase activity"/>
    <property type="evidence" value="ECO:0007669"/>
    <property type="project" value="UniProtKB-KW"/>
</dbReference>
<feature type="transmembrane region" description="Helical" evidence="1">
    <location>
        <begin position="124"/>
        <end position="145"/>
    </location>
</feature>
<evidence type="ECO:0000313" key="2">
    <source>
        <dbReference type="EMBL" id="MFC6713304.1"/>
    </source>
</evidence>